<organism evidence="1 2">
    <name type="scientific">Portunus trituberculatus</name>
    <name type="common">Swimming crab</name>
    <name type="synonym">Neptunus trituberculatus</name>
    <dbReference type="NCBI Taxonomy" id="210409"/>
    <lineage>
        <taxon>Eukaryota</taxon>
        <taxon>Metazoa</taxon>
        <taxon>Ecdysozoa</taxon>
        <taxon>Arthropoda</taxon>
        <taxon>Crustacea</taxon>
        <taxon>Multicrustacea</taxon>
        <taxon>Malacostraca</taxon>
        <taxon>Eumalacostraca</taxon>
        <taxon>Eucarida</taxon>
        <taxon>Decapoda</taxon>
        <taxon>Pleocyemata</taxon>
        <taxon>Brachyura</taxon>
        <taxon>Eubrachyura</taxon>
        <taxon>Portunoidea</taxon>
        <taxon>Portunidae</taxon>
        <taxon>Portuninae</taxon>
        <taxon>Portunus</taxon>
    </lineage>
</organism>
<reference evidence="1 2" key="1">
    <citation type="submission" date="2019-05" db="EMBL/GenBank/DDBJ databases">
        <title>Another draft genome of Portunus trituberculatus and its Hox gene families provides insights of decapod evolution.</title>
        <authorList>
            <person name="Jeong J.-H."/>
            <person name="Song I."/>
            <person name="Kim S."/>
            <person name="Choi T."/>
            <person name="Kim D."/>
            <person name="Ryu S."/>
            <person name="Kim W."/>
        </authorList>
    </citation>
    <scope>NUCLEOTIDE SEQUENCE [LARGE SCALE GENOMIC DNA]</scope>
    <source>
        <tissue evidence="1">Muscle</tissue>
    </source>
</reference>
<evidence type="ECO:0000313" key="2">
    <source>
        <dbReference type="Proteomes" id="UP000324222"/>
    </source>
</evidence>
<comment type="caution">
    <text evidence="1">The sequence shown here is derived from an EMBL/GenBank/DDBJ whole genome shotgun (WGS) entry which is preliminary data.</text>
</comment>
<gene>
    <name evidence="1" type="ORF">E2C01_043160</name>
</gene>
<name>A0A5B7FPI9_PORTR</name>
<protein>
    <submittedName>
        <fullName evidence="1">Uncharacterized protein</fullName>
    </submittedName>
</protein>
<evidence type="ECO:0000313" key="1">
    <source>
        <dbReference type="EMBL" id="MPC49361.1"/>
    </source>
</evidence>
<dbReference type="EMBL" id="VSRR010008827">
    <property type="protein sequence ID" value="MPC49361.1"/>
    <property type="molecule type" value="Genomic_DNA"/>
</dbReference>
<keyword evidence="2" id="KW-1185">Reference proteome</keyword>
<dbReference type="AlphaFoldDB" id="A0A5B7FPI9"/>
<sequence>MHHAGPRLVCRSIRNKERGKVNAKECDGLTVQECHDVTLEPWTLYVPVLAAETLEDVLHEVH</sequence>
<proteinExistence type="predicted"/>
<accession>A0A5B7FPI9</accession>
<dbReference type="Proteomes" id="UP000324222">
    <property type="component" value="Unassembled WGS sequence"/>
</dbReference>